<sequence>MDQSAFAAALLDPSLPVPGGVTCARGEPDATRFSIYRNNVVAGLSRALGERFPVVRRLVGDAFFNGMARAFLTTSLPQSPLIFAYGDTFPDFIAGFAPAAALPYLADTARLEAVWTRAYHAADATPLPAERLLAIAPERLPLVRLSPHPAAALARSDFAIGTIWQAHQAEAVGSVAAMAPECVLVTRPVFDVRVHVVPTADGVFADAVFRGEALGEAAAIAFARHPDFDFGHALLGLASLGAFAGSPSQGDPT</sequence>
<accession>A0A9X3ILX6</accession>
<gene>
    <name evidence="2" type="ORF">OSH07_12285</name>
</gene>
<comment type="caution">
    <text evidence="2">The sequence shown here is derived from an EMBL/GenBank/DDBJ whole genome shotgun (WGS) entry which is preliminary data.</text>
</comment>
<dbReference type="GO" id="GO:0003677">
    <property type="term" value="F:DNA binding"/>
    <property type="evidence" value="ECO:0007669"/>
    <property type="project" value="UniProtKB-KW"/>
</dbReference>
<dbReference type="Gene3D" id="1.10.150.690">
    <property type="entry name" value="DUF2063"/>
    <property type="match status" value="1"/>
</dbReference>
<reference evidence="2" key="1">
    <citation type="submission" date="2022-11" db="EMBL/GenBank/DDBJ databases">
        <title>Biodiversity and phylogenetic relationships of bacteria.</title>
        <authorList>
            <person name="Machado R.A.R."/>
            <person name="Bhat A."/>
            <person name="Loulou A."/>
            <person name="Kallel S."/>
        </authorList>
    </citation>
    <scope>NUCLEOTIDE SEQUENCE</scope>
    <source>
        <strain evidence="2">K-TC2</strain>
    </source>
</reference>
<evidence type="ECO:0000259" key="1">
    <source>
        <dbReference type="Pfam" id="PF09836"/>
    </source>
</evidence>
<proteinExistence type="predicted"/>
<protein>
    <submittedName>
        <fullName evidence="2">DNA-binding domain-containing protein</fullName>
    </submittedName>
</protein>
<dbReference type="Proteomes" id="UP001144805">
    <property type="component" value="Unassembled WGS sequence"/>
</dbReference>
<dbReference type="RefSeq" id="WP_266338943.1">
    <property type="nucleotide sequence ID" value="NZ_JAPKNK010000004.1"/>
</dbReference>
<dbReference type="Pfam" id="PF09836">
    <property type="entry name" value="DUF2063"/>
    <property type="match status" value="1"/>
</dbReference>
<dbReference type="InterPro" id="IPR044922">
    <property type="entry name" value="DUF2063_N_sf"/>
</dbReference>
<evidence type="ECO:0000313" key="3">
    <source>
        <dbReference type="Proteomes" id="UP001144805"/>
    </source>
</evidence>
<name>A0A9X3ILX6_9HYPH</name>
<organism evidence="2 3">
    <name type="scientific">Kaistia nematophila</name>
    <dbReference type="NCBI Taxonomy" id="2994654"/>
    <lineage>
        <taxon>Bacteria</taxon>
        <taxon>Pseudomonadati</taxon>
        <taxon>Pseudomonadota</taxon>
        <taxon>Alphaproteobacteria</taxon>
        <taxon>Hyphomicrobiales</taxon>
        <taxon>Kaistiaceae</taxon>
        <taxon>Kaistia</taxon>
    </lineage>
</organism>
<feature type="domain" description="Putative DNA-binding" evidence="1">
    <location>
        <begin position="3"/>
        <end position="93"/>
    </location>
</feature>
<keyword evidence="2" id="KW-0238">DNA-binding</keyword>
<evidence type="ECO:0000313" key="2">
    <source>
        <dbReference type="EMBL" id="MCX5569976.1"/>
    </source>
</evidence>
<keyword evidence="3" id="KW-1185">Reference proteome</keyword>
<dbReference type="EMBL" id="JAPKNK010000004">
    <property type="protein sequence ID" value="MCX5569976.1"/>
    <property type="molecule type" value="Genomic_DNA"/>
</dbReference>
<dbReference type="InterPro" id="IPR018640">
    <property type="entry name" value="DUF2063"/>
</dbReference>
<dbReference type="AlphaFoldDB" id="A0A9X3ILX6"/>